<feature type="transmembrane region" description="Helical" evidence="1">
    <location>
        <begin position="63"/>
        <end position="86"/>
    </location>
</feature>
<organism evidence="2 3">
    <name type="scientific">Calothrix parasitica NIES-267</name>
    <dbReference type="NCBI Taxonomy" id="1973488"/>
    <lineage>
        <taxon>Bacteria</taxon>
        <taxon>Bacillati</taxon>
        <taxon>Cyanobacteriota</taxon>
        <taxon>Cyanophyceae</taxon>
        <taxon>Nostocales</taxon>
        <taxon>Calotrichaceae</taxon>
        <taxon>Calothrix</taxon>
    </lineage>
</organism>
<accession>A0A1Z4LTJ4</accession>
<dbReference type="EMBL" id="AP018227">
    <property type="protein sequence ID" value="BAY84556.1"/>
    <property type="molecule type" value="Genomic_DNA"/>
</dbReference>
<evidence type="ECO:0000313" key="2">
    <source>
        <dbReference type="EMBL" id="BAY84556.1"/>
    </source>
</evidence>
<dbReference type="Proteomes" id="UP000218418">
    <property type="component" value="Chromosome"/>
</dbReference>
<name>A0A1Z4LTJ4_9CYAN</name>
<proteinExistence type="predicted"/>
<gene>
    <name evidence="2" type="ORF">NIES267_40520</name>
</gene>
<keyword evidence="3" id="KW-1185">Reference proteome</keyword>
<sequence>MPKLANAAVQAIAPTVNKAFFNERRTIADFMTEGGFIATAAAITTTTTVATIAVSITSPPKPVFIKIMVGGIGGTILGGIVAALILRHYRNQVLKNDAISTSTTKSHLSKQSTSNR</sequence>
<keyword evidence="1" id="KW-0812">Transmembrane</keyword>
<evidence type="ECO:0000256" key="1">
    <source>
        <dbReference type="SAM" id="Phobius"/>
    </source>
</evidence>
<dbReference type="AlphaFoldDB" id="A0A1Z4LTJ4"/>
<evidence type="ECO:0000313" key="3">
    <source>
        <dbReference type="Proteomes" id="UP000218418"/>
    </source>
</evidence>
<protein>
    <submittedName>
        <fullName evidence="2">Uncharacterized protein</fullName>
    </submittedName>
</protein>
<feature type="transmembrane region" description="Helical" evidence="1">
    <location>
        <begin position="34"/>
        <end position="57"/>
    </location>
</feature>
<keyword evidence="1" id="KW-1133">Transmembrane helix</keyword>
<reference evidence="2 3" key="1">
    <citation type="submission" date="2017-06" db="EMBL/GenBank/DDBJ databases">
        <title>Genome sequencing of cyanobaciteial culture collection at National Institute for Environmental Studies (NIES).</title>
        <authorList>
            <person name="Hirose Y."/>
            <person name="Shimura Y."/>
            <person name="Fujisawa T."/>
            <person name="Nakamura Y."/>
            <person name="Kawachi M."/>
        </authorList>
    </citation>
    <scope>NUCLEOTIDE SEQUENCE [LARGE SCALE GENOMIC DNA]</scope>
    <source>
        <strain evidence="2 3">NIES-267</strain>
    </source>
</reference>
<keyword evidence="1" id="KW-0472">Membrane</keyword>